<reference evidence="9 10" key="1">
    <citation type="submission" date="2020-11" db="EMBL/GenBank/DDBJ databases">
        <authorList>
            <person name="Kim M.K."/>
        </authorList>
    </citation>
    <scope>NUCLEOTIDE SEQUENCE [LARGE SCALE GENOMIC DNA]</scope>
    <source>
        <strain evidence="9 10">BT290</strain>
    </source>
</reference>
<organism evidence="9 10">
    <name type="scientific">Microvirga terrestris</name>
    <dbReference type="NCBI Taxonomy" id="2791024"/>
    <lineage>
        <taxon>Bacteria</taxon>
        <taxon>Pseudomonadati</taxon>
        <taxon>Pseudomonadota</taxon>
        <taxon>Alphaproteobacteria</taxon>
        <taxon>Hyphomicrobiales</taxon>
        <taxon>Methylobacteriaceae</taxon>
        <taxon>Microvirga</taxon>
    </lineage>
</organism>
<protein>
    <submittedName>
        <fullName evidence="9">Cadherin domain-containing protein</fullName>
    </submittedName>
</protein>
<evidence type="ECO:0000256" key="4">
    <source>
        <dbReference type="ARBA" id="ARBA00022656"/>
    </source>
</evidence>
<dbReference type="EMBL" id="JADQDN010000008">
    <property type="protein sequence ID" value="MBF9197513.1"/>
    <property type="molecule type" value="Genomic_DNA"/>
</dbReference>
<proteinExistence type="predicted"/>
<accession>A0ABS0HVL5</accession>
<evidence type="ECO:0000256" key="1">
    <source>
        <dbReference type="ARBA" id="ARBA00004370"/>
    </source>
</evidence>
<feature type="domain" description="Cadherin" evidence="8">
    <location>
        <begin position="423"/>
        <end position="521"/>
    </location>
</feature>
<dbReference type="PRINTS" id="PR01488">
    <property type="entry name" value="RTXTOXINA"/>
</dbReference>
<sequence length="675" mass="69594">MATRVYNNPTQLPPVGPTSKARLELGPGEDGNLLIDIAVNSTNEEIRSLNLSAIQAAAAQRIFIGKDGSAIGQRHGLHLLGTGNAVYNEGKIESKTTTAILFEGGGANSVNNSGMITALGMAIQGNSGNDRITNTGTLQTTSTATGAVLLDLQGGNDFYEGIGGSAIGGMIKLGLGNDTAFGGLGDETFSGGEGTDYIDGGAGNDMVDYSEATGEVTVNLSRTTSQTIGSGQGSDTLINIENVTGSAHDDDIIGSTGNNALYGGGGDDILEGGLGSDTLDGGAGTNTARYSGSAAAEVDLRIQVAQSTSGYGSDTLIGITHLIGGTGADHFIGNDVNNKLEGKAGNDTLVGGKGNDTLDGGSGQNTAEFSGARAGYTISHNQDGTVTIEDGQAQRDGTDTLKAVRFVKFSDQTLALVNSNPSSVSLSSTSISESTGAGASVADIYGSDPDSDKLTYRITSNPDGMFGLDSTGKELILVKSLDYEKATQHAITITAYDGYGGEFAKNVTINVRNVVETTPSTRTGTTRADSLTGESGNDRLFGLGGNDTLSGQIGNDMLYGGTGNDILLGGAGKDVFVFDQRLSAKSNRDFIQDFVPKDDTIHLAKKIFSKLSKGTLSSKAFVVGDTFKDKDDRVLYYKKAGALFYDSDGSGSAKAIQFASISKNLSMTHKDFFII</sequence>
<dbReference type="SUPFAM" id="SSF51120">
    <property type="entry name" value="beta-Roll"/>
    <property type="match status" value="3"/>
</dbReference>
<dbReference type="Pfam" id="PF00353">
    <property type="entry name" value="HemolysinCabind"/>
    <property type="match status" value="4"/>
</dbReference>
<keyword evidence="6" id="KW-0843">Virulence</keyword>
<dbReference type="SUPFAM" id="SSF49313">
    <property type="entry name" value="Cadherin-like"/>
    <property type="match status" value="1"/>
</dbReference>
<evidence type="ECO:0000256" key="6">
    <source>
        <dbReference type="ARBA" id="ARBA00023026"/>
    </source>
</evidence>
<dbReference type="InterPro" id="IPR018511">
    <property type="entry name" value="Hemolysin-typ_Ca-bd_CS"/>
</dbReference>
<evidence type="ECO:0000256" key="5">
    <source>
        <dbReference type="ARBA" id="ARBA00022737"/>
    </source>
</evidence>
<dbReference type="SMART" id="SM00112">
    <property type="entry name" value="CA"/>
    <property type="match status" value="1"/>
</dbReference>
<dbReference type="CDD" id="cd11304">
    <property type="entry name" value="Cadherin_repeat"/>
    <property type="match status" value="1"/>
</dbReference>
<dbReference type="Gene3D" id="2.150.10.10">
    <property type="entry name" value="Serralysin-like metalloprotease, C-terminal"/>
    <property type="match status" value="3"/>
</dbReference>
<dbReference type="InterPro" id="IPR003995">
    <property type="entry name" value="RTX_toxin_determinant-A"/>
</dbReference>
<keyword evidence="10" id="KW-1185">Reference proteome</keyword>
<dbReference type="PANTHER" id="PTHR38340">
    <property type="entry name" value="S-LAYER PROTEIN"/>
    <property type="match status" value="1"/>
</dbReference>
<dbReference type="Proteomes" id="UP000611708">
    <property type="component" value="Unassembled WGS sequence"/>
</dbReference>
<gene>
    <name evidence="9" type="ORF">I2H36_15845</name>
</gene>
<keyword evidence="4" id="KW-0800">Toxin</keyword>
<dbReference type="PROSITE" id="PS50268">
    <property type="entry name" value="CADHERIN_2"/>
    <property type="match status" value="1"/>
</dbReference>
<dbReference type="PRINTS" id="PR00313">
    <property type="entry name" value="CABNDNGRPT"/>
</dbReference>
<keyword evidence="5" id="KW-0677">Repeat</keyword>
<evidence type="ECO:0000313" key="10">
    <source>
        <dbReference type="Proteomes" id="UP000611708"/>
    </source>
</evidence>
<dbReference type="PANTHER" id="PTHR38340:SF1">
    <property type="entry name" value="S-LAYER PROTEIN"/>
    <property type="match status" value="1"/>
</dbReference>
<keyword evidence="3" id="KW-0964">Secreted</keyword>
<keyword evidence="7" id="KW-0472">Membrane</keyword>
<comment type="subcellular location">
    <subcellularLocation>
        <location evidence="1">Membrane</location>
    </subcellularLocation>
    <subcellularLocation>
        <location evidence="2">Secreted</location>
    </subcellularLocation>
</comment>
<evidence type="ECO:0000256" key="3">
    <source>
        <dbReference type="ARBA" id="ARBA00022525"/>
    </source>
</evidence>
<name>A0ABS0HVL5_9HYPH</name>
<dbReference type="InterPro" id="IPR050557">
    <property type="entry name" value="RTX_toxin/Mannuronan_C5-epim"/>
</dbReference>
<dbReference type="InterPro" id="IPR001343">
    <property type="entry name" value="Hemolysn_Ca-bd"/>
</dbReference>
<dbReference type="Pfam" id="PF00028">
    <property type="entry name" value="Cadherin"/>
    <property type="match status" value="1"/>
</dbReference>
<evidence type="ECO:0000259" key="8">
    <source>
        <dbReference type="PROSITE" id="PS50268"/>
    </source>
</evidence>
<dbReference type="InterPro" id="IPR011049">
    <property type="entry name" value="Serralysin-like_metalloprot_C"/>
</dbReference>
<comment type="caution">
    <text evidence="9">The sequence shown here is derived from an EMBL/GenBank/DDBJ whole genome shotgun (WGS) entry which is preliminary data.</text>
</comment>
<evidence type="ECO:0000256" key="7">
    <source>
        <dbReference type="ARBA" id="ARBA00023136"/>
    </source>
</evidence>
<evidence type="ECO:0000256" key="2">
    <source>
        <dbReference type="ARBA" id="ARBA00004613"/>
    </source>
</evidence>
<dbReference type="RefSeq" id="WP_196264869.1">
    <property type="nucleotide sequence ID" value="NZ_JADQDN010000008.1"/>
</dbReference>
<dbReference type="PROSITE" id="PS00330">
    <property type="entry name" value="HEMOLYSIN_CALCIUM"/>
    <property type="match status" value="2"/>
</dbReference>
<evidence type="ECO:0000313" key="9">
    <source>
        <dbReference type="EMBL" id="MBF9197513.1"/>
    </source>
</evidence>
<dbReference type="InterPro" id="IPR015919">
    <property type="entry name" value="Cadherin-like_sf"/>
</dbReference>
<dbReference type="InterPro" id="IPR002126">
    <property type="entry name" value="Cadherin-like_dom"/>
</dbReference>